<organism evidence="3 4">
    <name type="scientific">Salinigranum rubrum</name>
    <dbReference type="NCBI Taxonomy" id="755307"/>
    <lineage>
        <taxon>Archaea</taxon>
        <taxon>Methanobacteriati</taxon>
        <taxon>Methanobacteriota</taxon>
        <taxon>Stenosarchaea group</taxon>
        <taxon>Halobacteria</taxon>
        <taxon>Halobacteriales</taxon>
        <taxon>Haloferacaceae</taxon>
        <taxon>Salinigranum</taxon>
    </lineage>
</organism>
<evidence type="ECO:0000313" key="3">
    <source>
        <dbReference type="EMBL" id="AUV80583.1"/>
    </source>
</evidence>
<feature type="compositionally biased region" description="Basic residues" evidence="1">
    <location>
        <begin position="180"/>
        <end position="189"/>
    </location>
</feature>
<gene>
    <name evidence="3" type="ORF">C2R22_02000</name>
</gene>
<dbReference type="OrthoDB" id="15473at2157"/>
<protein>
    <recommendedName>
        <fullName evidence="2">ABC transporter domain-containing protein</fullName>
    </recommendedName>
</protein>
<dbReference type="SUPFAM" id="SSF52540">
    <property type="entry name" value="P-loop containing nucleoside triphosphate hydrolases"/>
    <property type="match status" value="1"/>
</dbReference>
<dbReference type="GO" id="GO:0016887">
    <property type="term" value="F:ATP hydrolysis activity"/>
    <property type="evidence" value="ECO:0007669"/>
    <property type="project" value="InterPro"/>
</dbReference>
<dbReference type="GO" id="GO:0005524">
    <property type="term" value="F:ATP binding"/>
    <property type="evidence" value="ECO:0007669"/>
    <property type="project" value="InterPro"/>
</dbReference>
<dbReference type="EMBL" id="CP026309">
    <property type="protein sequence ID" value="AUV80583.1"/>
    <property type="molecule type" value="Genomic_DNA"/>
</dbReference>
<dbReference type="GO" id="GO:0042626">
    <property type="term" value="F:ATPase-coupled transmembrane transporter activity"/>
    <property type="evidence" value="ECO:0007669"/>
    <property type="project" value="TreeGrafter"/>
</dbReference>
<feature type="domain" description="ABC transporter" evidence="2">
    <location>
        <begin position="63"/>
        <end position="120"/>
    </location>
</feature>
<dbReference type="PANTHER" id="PTHR24221">
    <property type="entry name" value="ATP-BINDING CASSETTE SUB-FAMILY B"/>
    <property type="match status" value="1"/>
</dbReference>
<feature type="compositionally biased region" description="Basic and acidic residues" evidence="1">
    <location>
        <begin position="159"/>
        <end position="171"/>
    </location>
</feature>
<dbReference type="InterPro" id="IPR003439">
    <property type="entry name" value="ABC_transporter-like_ATP-bd"/>
</dbReference>
<dbReference type="Gene3D" id="3.40.50.300">
    <property type="entry name" value="P-loop containing nucleotide triphosphate hydrolases"/>
    <property type="match status" value="1"/>
</dbReference>
<dbReference type="InterPro" id="IPR039421">
    <property type="entry name" value="Type_1_exporter"/>
</dbReference>
<dbReference type="KEGG" id="srub:C2R22_02000"/>
<dbReference type="AlphaFoldDB" id="A0A2I8VF73"/>
<sequence length="189" mass="20761">MRRKRSATDLRARTRRKSGTALERSVSSANRERVEGEPVAQPVESVAFDRVTFAYEGSHEPVLRDVSLAVERGEFVALVGGSGAGKSTLLSLLAGLYDPTSGHVRVDGRPLSLSSTTARWSRAARTTRSSPVTGSTVGCTRHRRRASGPDAIGIQSYRSESKRREKPRRTEGALAQRFSPRGRSRSRRR</sequence>
<name>A0A2I8VF73_9EURY</name>
<dbReference type="Proteomes" id="UP000236584">
    <property type="component" value="Chromosome"/>
</dbReference>
<dbReference type="Pfam" id="PF00005">
    <property type="entry name" value="ABC_tran"/>
    <property type="match status" value="1"/>
</dbReference>
<proteinExistence type="predicted"/>
<feature type="region of interest" description="Disordered" evidence="1">
    <location>
        <begin position="1"/>
        <end position="38"/>
    </location>
</feature>
<accession>A0A2I8VF73</accession>
<dbReference type="PANTHER" id="PTHR24221:SF654">
    <property type="entry name" value="ATP-BINDING CASSETTE SUB-FAMILY B MEMBER 6"/>
    <property type="match status" value="1"/>
</dbReference>
<evidence type="ECO:0000256" key="1">
    <source>
        <dbReference type="SAM" id="MobiDB-lite"/>
    </source>
</evidence>
<evidence type="ECO:0000259" key="2">
    <source>
        <dbReference type="Pfam" id="PF00005"/>
    </source>
</evidence>
<reference evidence="3 4" key="1">
    <citation type="submission" date="2018-01" db="EMBL/GenBank/DDBJ databases">
        <title>Complete genome sequence of Salinigranum rubrum GX10T, an extremely halophilic archaeon isolated from a marine solar saltern.</title>
        <authorList>
            <person name="Han S."/>
        </authorList>
    </citation>
    <scope>NUCLEOTIDE SEQUENCE [LARGE SCALE GENOMIC DNA]</scope>
    <source>
        <strain evidence="3 4">GX10</strain>
    </source>
</reference>
<feature type="compositionally biased region" description="Basic and acidic residues" evidence="1">
    <location>
        <begin position="1"/>
        <end position="12"/>
    </location>
</feature>
<feature type="region of interest" description="Disordered" evidence="1">
    <location>
        <begin position="123"/>
        <end position="189"/>
    </location>
</feature>
<evidence type="ECO:0000313" key="4">
    <source>
        <dbReference type="Proteomes" id="UP000236584"/>
    </source>
</evidence>
<dbReference type="InterPro" id="IPR027417">
    <property type="entry name" value="P-loop_NTPase"/>
</dbReference>
<keyword evidence="4" id="KW-1185">Reference proteome</keyword>